<dbReference type="RefSeq" id="WP_191632848.1">
    <property type="nucleotide sequence ID" value="NZ_CABVII010000001.1"/>
</dbReference>
<protein>
    <submittedName>
        <fullName evidence="2">Uncharacterized protein</fullName>
    </submittedName>
</protein>
<dbReference type="Proteomes" id="UP000385207">
    <property type="component" value="Unassembled WGS sequence"/>
</dbReference>
<feature type="region of interest" description="Disordered" evidence="1">
    <location>
        <begin position="33"/>
        <end position="63"/>
    </location>
</feature>
<evidence type="ECO:0000313" key="3">
    <source>
        <dbReference type="Proteomes" id="UP000385207"/>
    </source>
</evidence>
<dbReference type="EMBL" id="CABVII010000001">
    <property type="protein sequence ID" value="VVO50300.1"/>
    <property type="molecule type" value="Genomic_DNA"/>
</dbReference>
<dbReference type="AlphaFoldDB" id="A0A5E7GFF1"/>
<name>A0A5E7GFF1_PSEFL</name>
<organism evidence="2 3">
    <name type="scientific">Pseudomonas fluorescens</name>
    <dbReference type="NCBI Taxonomy" id="294"/>
    <lineage>
        <taxon>Bacteria</taxon>
        <taxon>Pseudomonadati</taxon>
        <taxon>Pseudomonadota</taxon>
        <taxon>Gammaproteobacteria</taxon>
        <taxon>Pseudomonadales</taxon>
        <taxon>Pseudomonadaceae</taxon>
        <taxon>Pseudomonas</taxon>
    </lineage>
</organism>
<proteinExistence type="predicted"/>
<gene>
    <name evidence="2" type="ORF">PS862_00277</name>
</gene>
<evidence type="ECO:0000256" key="1">
    <source>
        <dbReference type="SAM" id="MobiDB-lite"/>
    </source>
</evidence>
<evidence type="ECO:0000313" key="2">
    <source>
        <dbReference type="EMBL" id="VVO50300.1"/>
    </source>
</evidence>
<sequence>MTAIQICALLSLILGATLLYWVGYRGGLIDGRAEGHRPSATDGPTGDRTSVESGMKSDQHTTEASTALLRNVGMVDAQETKILCCAAAGITKPVCATAEALIPHEKLREAGHLDATLIAQNRLPAQPAVGYTHPLSARFVPNVSDGQRLRTVEAASHQKCSKHHQIEGIEQRVREINHGS</sequence>
<reference evidence="2 3" key="1">
    <citation type="submission" date="2019-09" db="EMBL/GenBank/DDBJ databases">
        <authorList>
            <person name="Chandra G."/>
            <person name="Truman W A."/>
        </authorList>
    </citation>
    <scope>NUCLEOTIDE SEQUENCE [LARGE SCALE GENOMIC DNA]</scope>
    <source>
        <strain evidence="2">PS862</strain>
    </source>
</reference>
<accession>A0A5E7GFF1</accession>